<evidence type="ECO:0000313" key="3">
    <source>
        <dbReference type="Proteomes" id="UP000652761"/>
    </source>
</evidence>
<evidence type="ECO:0000256" key="1">
    <source>
        <dbReference type="SAM" id="MobiDB-lite"/>
    </source>
</evidence>
<gene>
    <name evidence="2" type="ORF">Taro_050261</name>
</gene>
<sequence length="159" mass="18367">FGLLELGLTSSYREDVTWSGGNLVRASFFAFFVKRQLDLSSVAARLRGGPVWFVRVRSFPTEPVTRETNPYLLPVRPAFAASPARELQLRRRELPLQTTRKCPPGQGKREALAPWPAEEQEERTCNFHPLKKKATTRLSRPRRRRSSRRVPFFEFCYSA</sequence>
<evidence type="ECO:0000313" key="2">
    <source>
        <dbReference type="EMBL" id="MQM17292.1"/>
    </source>
</evidence>
<reference evidence="2" key="1">
    <citation type="submission" date="2017-07" db="EMBL/GenBank/DDBJ databases">
        <title>Taro Niue Genome Assembly and Annotation.</title>
        <authorList>
            <person name="Atibalentja N."/>
            <person name="Keating K."/>
            <person name="Fields C.J."/>
        </authorList>
    </citation>
    <scope>NUCLEOTIDE SEQUENCE</scope>
    <source>
        <strain evidence="2">Niue_2</strain>
        <tissue evidence="2">Leaf</tissue>
    </source>
</reference>
<feature type="non-terminal residue" evidence="2">
    <location>
        <position position="159"/>
    </location>
</feature>
<name>A0A843XDC5_COLES</name>
<protein>
    <submittedName>
        <fullName evidence="2">Uncharacterized protein</fullName>
    </submittedName>
</protein>
<dbReference type="Proteomes" id="UP000652761">
    <property type="component" value="Unassembled WGS sequence"/>
</dbReference>
<organism evidence="2 3">
    <name type="scientific">Colocasia esculenta</name>
    <name type="common">Wild taro</name>
    <name type="synonym">Arum esculentum</name>
    <dbReference type="NCBI Taxonomy" id="4460"/>
    <lineage>
        <taxon>Eukaryota</taxon>
        <taxon>Viridiplantae</taxon>
        <taxon>Streptophyta</taxon>
        <taxon>Embryophyta</taxon>
        <taxon>Tracheophyta</taxon>
        <taxon>Spermatophyta</taxon>
        <taxon>Magnoliopsida</taxon>
        <taxon>Liliopsida</taxon>
        <taxon>Araceae</taxon>
        <taxon>Aroideae</taxon>
        <taxon>Colocasieae</taxon>
        <taxon>Colocasia</taxon>
    </lineage>
</organism>
<feature type="region of interest" description="Disordered" evidence="1">
    <location>
        <begin position="98"/>
        <end position="120"/>
    </location>
</feature>
<keyword evidence="3" id="KW-1185">Reference proteome</keyword>
<dbReference type="EMBL" id="NMUH01007453">
    <property type="protein sequence ID" value="MQM17292.1"/>
    <property type="molecule type" value="Genomic_DNA"/>
</dbReference>
<feature type="non-terminal residue" evidence="2">
    <location>
        <position position="1"/>
    </location>
</feature>
<dbReference type="AlphaFoldDB" id="A0A843XDC5"/>
<accession>A0A843XDC5</accession>
<proteinExistence type="predicted"/>
<comment type="caution">
    <text evidence="2">The sequence shown here is derived from an EMBL/GenBank/DDBJ whole genome shotgun (WGS) entry which is preliminary data.</text>
</comment>